<feature type="compositionally biased region" description="Low complexity" evidence="3">
    <location>
        <begin position="602"/>
        <end position="619"/>
    </location>
</feature>
<keyword evidence="6" id="KW-1185">Reference proteome</keyword>
<feature type="compositionally biased region" description="Polar residues" evidence="3">
    <location>
        <begin position="579"/>
        <end position="591"/>
    </location>
</feature>
<evidence type="ECO:0000313" key="5">
    <source>
        <dbReference type="EnsemblPlants" id="cds.novel_model_2180_5bd9a17a.2.5bd9b136"/>
    </source>
</evidence>
<evidence type="ECO:0000313" key="6">
    <source>
        <dbReference type="Proteomes" id="UP000596661"/>
    </source>
</evidence>
<dbReference type="PANTHER" id="PTHR10288">
    <property type="entry name" value="KH DOMAIN CONTAINING RNA BINDING PROTEIN"/>
    <property type="match status" value="1"/>
</dbReference>
<name>A0A803QWA0_CANSA</name>
<accession>A0A803QWA0</accession>
<dbReference type="EMBL" id="UZAU01000073">
    <property type="status" value="NOT_ANNOTATED_CDS"/>
    <property type="molecule type" value="Genomic_DNA"/>
</dbReference>
<dbReference type="SMART" id="SM00322">
    <property type="entry name" value="KH"/>
    <property type="match status" value="2"/>
</dbReference>
<feature type="compositionally biased region" description="Basic and acidic residues" evidence="3">
    <location>
        <begin position="80"/>
        <end position="94"/>
    </location>
</feature>
<feature type="compositionally biased region" description="Pro residues" evidence="3">
    <location>
        <begin position="558"/>
        <end position="570"/>
    </location>
</feature>
<dbReference type="Gramene" id="novel_model_2180_5bd9a17a.2.5bd9b136">
    <property type="protein sequence ID" value="cds.novel_model_2180_5bd9a17a.2.5bd9b136"/>
    <property type="gene ID" value="novel_gene_1170_5bd9a17a"/>
</dbReference>
<feature type="region of interest" description="Disordered" evidence="3">
    <location>
        <begin position="1"/>
        <end position="188"/>
    </location>
</feature>
<feature type="compositionally biased region" description="Polar residues" evidence="3">
    <location>
        <begin position="629"/>
        <end position="651"/>
    </location>
</feature>
<organism evidence="5 6">
    <name type="scientific">Cannabis sativa</name>
    <name type="common">Hemp</name>
    <name type="synonym">Marijuana</name>
    <dbReference type="NCBI Taxonomy" id="3483"/>
    <lineage>
        <taxon>Eukaryota</taxon>
        <taxon>Viridiplantae</taxon>
        <taxon>Streptophyta</taxon>
        <taxon>Embryophyta</taxon>
        <taxon>Tracheophyta</taxon>
        <taxon>Spermatophyta</taxon>
        <taxon>Magnoliopsida</taxon>
        <taxon>eudicotyledons</taxon>
        <taxon>Gunneridae</taxon>
        <taxon>Pentapetalae</taxon>
        <taxon>rosids</taxon>
        <taxon>fabids</taxon>
        <taxon>Rosales</taxon>
        <taxon>Cannabaceae</taxon>
        <taxon>Cannabis</taxon>
    </lineage>
</organism>
<dbReference type="CDD" id="cd00105">
    <property type="entry name" value="KH-I"/>
    <property type="match status" value="1"/>
</dbReference>
<dbReference type="GO" id="GO:0003723">
    <property type="term" value="F:RNA binding"/>
    <property type="evidence" value="ECO:0007669"/>
    <property type="project" value="UniProtKB-UniRule"/>
</dbReference>
<evidence type="ECO:0000256" key="1">
    <source>
        <dbReference type="ARBA" id="ARBA00022737"/>
    </source>
</evidence>
<feature type="region of interest" description="Disordered" evidence="3">
    <location>
        <begin position="352"/>
        <end position="651"/>
    </location>
</feature>
<dbReference type="GeneID" id="115696239"/>
<feature type="compositionally biased region" description="Polar residues" evidence="3">
    <location>
        <begin position="502"/>
        <end position="511"/>
    </location>
</feature>
<evidence type="ECO:0000259" key="4">
    <source>
        <dbReference type="SMART" id="SM00322"/>
    </source>
</evidence>
<dbReference type="InterPro" id="IPR004088">
    <property type="entry name" value="KH_dom_type_1"/>
</dbReference>
<feature type="compositionally biased region" description="Low complexity" evidence="3">
    <location>
        <begin position="533"/>
        <end position="557"/>
    </location>
</feature>
<feature type="compositionally biased region" description="Low complexity" evidence="3">
    <location>
        <begin position="487"/>
        <end position="501"/>
    </location>
</feature>
<dbReference type="OMA" id="PEMEGVQ"/>
<dbReference type="PROSITE" id="PS50084">
    <property type="entry name" value="KH_TYPE_1"/>
    <property type="match status" value="2"/>
</dbReference>
<dbReference type="RefSeq" id="XP_030479016.1">
    <property type="nucleotide sequence ID" value="XM_030623156.2"/>
</dbReference>
<proteinExistence type="predicted"/>
<evidence type="ECO:0000256" key="2">
    <source>
        <dbReference type="PROSITE-ProRule" id="PRU00117"/>
    </source>
</evidence>
<dbReference type="EnsemblPlants" id="novel_model_2180_5bd9a17a.2.5bd9b136">
    <property type="protein sequence ID" value="cds.novel_model_2180_5bd9a17a.2.5bd9b136"/>
    <property type="gene ID" value="novel_gene_1170_5bd9a17a"/>
</dbReference>
<dbReference type="SUPFAM" id="SSF54791">
    <property type="entry name" value="Eukaryotic type KH-domain (KH-domain type I)"/>
    <property type="match status" value="2"/>
</dbReference>
<dbReference type="InterPro" id="IPR004087">
    <property type="entry name" value="KH_dom"/>
</dbReference>
<feature type="compositionally biased region" description="Basic and acidic residues" evidence="3">
    <location>
        <begin position="112"/>
        <end position="125"/>
    </location>
</feature>
<feature type="compositionally biased region" description="Polar residues" evidence="3">
    <location>
        <begin position="391"/>
        <end position="403"/>
    </location>
</feature>
<feature type="compositionally biased region" description="Polar residues" evidence="3">
    <location>
        <begin position="352"/>
        <end position="365"/>
    </location>
</feature>
<keyword evidence="1" id="KW-0677">Repeat</keyword>
<feature type="compositionally biased region" description="Low complexity" evidence="3">
    <location>
        <begin position="404"/>
        <end position="418"/>
    </location>
</feature>
<feature type="compositionally biased region" description="Polar residues" evidence="3">
    <location>
        <begin position="126"/>
        <end position="140"/>
    </location>
</feature>
<feature type="compositionally biased region" description="Polar residues" evidence="3">
    <location>
        <begin position="733"/>
        <end position="746"/>
    </location>
</feature>
<feature type="compositionally biased region" description="Low complexity" evidence="3">
    <location>
        <begin position="711"/>
        <end position="726"/>
    </location>
</feature>
<reference evidence="5" key="1">
    <citation type="submission" date="2018-11" db="EMBL/GenBank/DDBJ databases">
        <authorList>
            <person name="Grassa J C."/>
        </authorList>
    </citation>
    <scope>NUCLEOTIDE SEQUENCE [LARGE SCALE GENOMIC DNA]</scope>
</reference>
<feature type="compositionally biased region" description="Polar residues" evidence="3">
    <location>
        <begin position="168"/>
        <end position="182"/>
    </location>
</feature>
<sequence>MAEEEVAAASVSPASLDHKRKLEELEPEAPEQAELNSDEQANSNAEHDAPDGEASEETELKRPRLDDKPDVSVVAVSENGHLEEKVDEPVKDIEEVSALEGGLEETQPQSEEGTRNETDKQHPSTDSHQLSGQNANGAQETSKDETEAPSSEDQQQQEGEEASAEPHQLTSVDEQQLSSDNETITRRMEVPNNKVGVLIGKAGDTIRYLQYNSGAKIQITRDADADPYAATRPVEVIGTLDNINKAEKLINAVIAEADAGGSPSLVARGLANSQAASAPEQIQIQVPNEKVGLIIGRGGETIKGLQTRSGARIQLIPQHLPEGDESKERTVRVTGDKRQIEIAREMIKDVMNQTVRPSSLSSGFNQQGYRPRGPPGPQWGPRGHMAHPSSFDYQQRGPYSSHNPQYPTQYGGYPQQMGPRGGFNSGWEQRPPPGLQGHGHNGGYDYYSGQKGHLSDSAHTASISLHAPGPSPNAAIGPPLSQANYNYGQPQGPDYGQQAPYSQSAHSQQNYGHGYDDHAPAQHPYGSSQPLYPQSGAPAGYGQQQQYGKPSYGVQSQGPPPQSYGPPRPSQPGDVPFQGTASAQSYGQSVPPQQPYPYASSGQAYPAYGSAPPAAADGYSQPPPASASGYPQQGGQLAASYGQSGSQQTGYAQVAPTAAYGQYPSAQQGYPEQSAPNSAGYGYQGHQDPGYGTAAPASTYGTPNAQGGYGAQPAQAQQAYDQSVQQSGAYGVQPSTSVTYGKTVSPQPGYAQYDSTQMYAAPH</sequence>
<protein>
    <recommendedName>
        <fullName evidence="4">K Homology domain-containing protein</fullName>
    </recommendedName>
</protein>
<feature type="compositionally biased region" description="Basic and acidic residues" evidence="3">
    <location>
        <begin position="58"/>
        <end position="70"/>
    </location>
</feature>
<feature type="compositionally biased region" description="Polar residues" evidence="3">
    <location>
        <begin position="753"/>
        <end position="763"/>
    </location>
</feature>
<dbReference type="AlphaFoldDB" id="A0A803QWA0"/>
<dbReference type="Proteomes" id="UP000596661">
    <property type="component" value="Chromosome 1"/>
</dbReference>
<evidence type="ECO:0000256" key="3">
    <source>
        <dbReference type="SAM" id="MobiDB-lite"/>
    </source>
</evidence>
<dbReference type="Gene3D" id="3.30.1370.10">
    <property type="entry name" value="K Homology domain, type 1"/>
    <property type="match status" value="2"/>
</dbReference>
<gene>
    <name evidence="5" type="primary">LOC115696239</name>
</gene>
<feature type="region of interest" description="Disordered" evidence="3">
    <location>
        <begin position="663"/>
        <end position="763"/>
    </location>
</feature>
<dbReference type="InterPro" id="IPR036612">
    <property type="entry name" value="KH_dom_type_1_sf"/>
</dbReference>
<feature type="domain" description="K Homology" evidence="4">
    <location>
        <begin position="182"/>
        <end position="255"/>
    </location>
</feature>
<keyword evidence="2" id="KW-0694">RNA-binding</keyword>
<feature type="domain" description="K Homology" evidence="4">
    <location>
        <begin position="278"/>
        <end position="352"/>
    </location>
</feature>
<reference evidence="5" key="2">
    <citation type="submission" date="2021-03" db="UniProtKB">
        <authorList>
            <consortium name="EnsemblPlants"/>
        </authorList>
    </citation>
    <scope>IDENTIFICATION</scope>
</reference>
<dbReference type="Pfam" id="PF00013">
    <property type="entry name" value="KH_1"/>
    <property type="match status" value="2"/>
</dbReference>
<feature type="compositionally biased region" description="Polar residues" evidence="3">
    <location>
        <begin position="664"/>
        <end position="677"/>
    </location>
</feature>